<dbReference type="EMBL" id="FUZA01000002">
    <property type="protein sequence ID" value="SKB71813.1"/>
    <property type="molecule type" value="Genomic_DNA"/>
</dbReference>
<keyword evidence="2" id="KW-1185">Reference proteome</keyword>
<dbReference type="RefSeq" id="WP_082214229.1">
    <property type="nucleotide sequence ID" value="NZ_FUZA01000002.1"/>
</dbReference>
<evidence type="ECO:0000313" key="2">
    <source>
        <dbReference type="Proteomes" id="UP000190897"/>
    </source>
</evidence>
<dbReference type="Pfam" id="PF16286">
    <property type="entry name" value="DUF4932"/>
    <property type="match status" value="1"/>
</dbReference>
<dbReference type="AlphaFoldDB" id="A0A1T5DK61"/>
<evidence type="ECO:0008006" key="3">
    <source>
        <dbReference type="Google" id="ProtNLM"/>
    </source>
</evidence>
<gene>
    <name evidence="1" type="ORF">SAMN05660293_01669</name>
</gene>
<organism evidence="1 2">
    <name type="scientific">Dyadobacter psychrophilus</name>
    <dbReference type="NCBI Taxonomy" id="651661"/>
    <lineage>
        <taxon>Bacteria</taxon>
        <taxon>Pseudomonadati</taxon>
        <taxon>Bacteroidota</taxon>
        <taxon>Cytophagia</taxon>
        <taxon>Cytophagales</taxon>
        <taxon>Spirosomataceae</taxon>
        <taxon>Dyadobacter</taxon>
    </lineage>
</organism>
<dbReference type="InterPro" id="IPR032560">
    <property type="entry name" value="DUF4932"/>
</dbReference>
<dbReference type="Proteomes" id="UP000190897">
    <property type="component" value="Unassembled WGS sequence"/>
</dbReference>
<sequence>MGIHANTHLLAILSLLFSFSNSFSQKPVVIKASSKIADTKIGNELRKAAWNINPSIRPDVFDARVPAEGMPVTFLTDQDSIRFDVKPGSYYEFVILMNGKDSALTAVKGILDIPRARFSNDYKTSHSGKTFVEIPAMYELVNVAFALTETGKKDNGLIMKSTPYYADVMKWFEQYSNEPVIAALNKEIADLNNSHGYKMDAYAFDLNNGTIKPSAIYTRIGYSDENHLKSFIPGLQELATKSKFTDFYKAHEPYYNALITSYRDSIGVPEMQKWLVKNFPSTKYDSFKIIFSPLVSNNQSATWFDYDGFKEAQAHVNFPFPRKSSTSSVSKEGSLARDGTIVFTELNHAFINPESEKPEYAERIAKALSNISTWNNPEKPAKYYNDAYSSFNEYMNWALVSLRYIDYAPEKDQPTLITATENQMVNSRGFLKFAEFNQFLVKLYKNRKKGQVLADLYPEIVRWFEGNG</sequence>
<evidence type="ECO:0000313" key="1">
    <source>
        <dbReference type="EMBL" id="SKB71813.1"/>
    </source>
</evidence>
<proteinExistence type="predicted"/>
<accession>A0A1T5DK61</accession>
<dbReference type="STRING" id="651661.SAMN05660293_01669"/>
<dbReference type="OrthoDB" id="6395228at2"/>
<reference evidence="2" key="1">
    <citation type="submission" date="2017-02" db="EMBL/GenBank/DDBJ databases">
        <authorList>
            <person name="Varghese N."/>
            <person name="Submissions S."/>
        </authorList>
    </citation>
    <scope>NUCLEOTIDE SEQUENCE [LARGE SCALE GENOMIC DNA]</scope>
    <source>
        <strain evidence="2">DSM 22270</strain>
    </source>
</reference>
<protein>
    <recommendedName>
        <fullName evidence="3">DUF4932 domain-containing protein</fullName>
    </recommendedName>
</protein>
<name>A0A1T5DK61_9BACT</name>